<dbReference type="Pfam" id="PF01202">
    <property type="entry name" value="SKI"/>
    <property type="match status" value="1"/>
</dbReference>
<gene>
    <name evidence="7" type="ORF">DLD82_02115</name>
</gene>
<evidence type="ECO:0000313" key="8">
    <source>
        <dbReference type="Proteomes" id="UP000245934"/>
    </source>
</evidence>
<dbReference type="Gene3D" id="3.40.50.300">
    <property type="entry name" value="P-loop containing nucleotide triphosphate hydrolases"/>
    <property type="match status" value="1"/>
</dbReference>
<dbReference type="EMBL" id="QGMZ01000006">
    <property type="protein sequence ID" value="PWR75882.1"/>
    <property type="molecule type" value="Genomic_DNA"/>
</dbReference>
<proteinExistence type="inferred from homology"/>
<dbReference type="OrthoDB" id="8730at2157"/>
<dbReference type="GO" id="GO:0004765">
    <property type="term" value="F:shikimate kinase activity"/>
    <property type="evidence" value="ECO:0007669"/>
    <property type="project" value="TreeGrafter"/>
</dbReference>
<dbReference type="GO" id="GO:0009073">
    <property type="term" value="P:aromatic amino acid family biosynthetic process"/>
    <property type="evidence" value="ECO:0007669"/>
    <property type="project" value="UniProtKB-KW"/>
</dbReference>
<dbReference type="GeneID" id="97611498"/>
<dbReference type="PANTHER" id="PTHR21087:SF16">
    <property type="entry name" value="SHIKIMATE KINASE 1, CHLOROPLASTIC"/>
    <property type="match status" value="1"/>
</dbReference>
<reference evidence="7 8" key="1">
    <citation type="submission" date="2018-05" db="EMBL/GenBank/DDBJ databases">
        <title>Draft genome of Methanospirillum stamsii Pt1.</title>
        <authorList>
            <person name="Dueholm M.S."/>
            <person name="Nielsen P.H."/>
            <person name="Bakmann L.F."/>
            <person name="Otzen D.E."/>
        </authorList>
    </citation>
    <scope>NUCLEOTIDE SEQUENCE [LARGE SCALE GENOMIC DNA]</scope>
    <source>
        <strain evidence="7 8">Pt1</strain>
    </source>
</reference>
<dbReference type="GO" id="GO:0005829">
    <property type="term" value="C:cytosol"/>
    <property type="evidence" value="ECO:0007669"/>
    <property type="project" value="TreeGrafter"/>
</dbReference>
<dbReference type="AlphaFoldDB" id="A0A2V2N749"/>
<keyword evidence="1" id="KW-0028">Amino-acid biosynthesis</keyword>
<sequence length="171" mass="19267">MKNIVLIGLPGAGKSTVGVILAKTLGMKFIDTDIVIQEHTGRLLQEIIDTDGPEFFLKKEEESILSLHPFNSVIATGGSAVYGREAMEHLKSQGIVVFLNISYDEMVKRLSNIKTRGIVRIPGQTLHDLFDQRIPLYEKYADIRIDCSDEMFEHVVEKVVDIIRKQGLENR</sequence>
<dbReference type="CDD" id="cd00464">
    <property type="entry name" value="SK"/>
    <property type="match status" value="1"/>
</dbReference>
<evidence type="ECO:0000256" key="4">
    <source>
        <dbReference type="ARBA" id="ARBA00022777"/>
    </source>
</evidence>
<organism evidence="7 8">
    <name type="scientific">Methanospirillum stamsii</name>
    <dbReference type="NCBI Taxonomy" id="1277351"/>
    <lineage>
        <taxon>Archaea</taxon>
        <taxon>Methanobacteriati</taxon>
        <taxon>Methanobacteriota</taxon>
        <taxon>Stenosarchaea group</taxon>
        <taxon>Methanomicrobia</taxon>
        <taxon>Methanomicrobiales</taxon>
        <taxon>Methanospirillaceae</taxon>
        <taxon>Methanospirillum</taxon>
    </lineage>
</organism>
<dbReference type="GO" id="GO:0008652">
    <property type="term" value="P:amino acid biosynthetic process"/>
    <property type="evidence" value="ECO:0007669"/>
    <property type="project" value="UniProtKB-KW"/>
</dbReference>
<dbReference type="HAMAP" id="MF_00109">
    <property type="entry name" value="Shikimate_kinase"/>
    <property type="match status" value="1"/>
</dbReference>
<keyword evidence="4 7" id="KW-0418">Kinase</keyword>
<keyword evidence="8" id="KW-1185">Reference proteome</keyword>
<dbReference type="InterPro" id="IPR027417">
    <property type="entry name" value="P-loop_NTPase"/>
</dbReference>
<keyword evidence="3" id="KW-0547">Nucleotide-binding</keyword>
<keyword evidence="5" id="KW-0067">ATP-binding</keyword>
<evidence type="ECO:0000256" key="3">
    <source>
        <dbReference type="ARBA" id="ARBA00022741"/>
    </source>
</evidence>
<evidence type="ECO:0000256" key="1">
    <source>
        <dbReference type="ARBA" id="ARBA00022605"/>
    </source>
</evidence>
<evidence type="ECO:0000256" key="6">
    <source>
        <dbReference type="ARBA" id="ARBA00023141"/>
    </source>
</evidence>
<evidence type="ECO:0000256" key="5">
    <source>
        <dbReference type="ARBA" id="ARBA00022840"/>
    </source>
</evidence>
<keyword evidence="6" id="KW-0057">Aromatic amino acid biosynthesis</keyword>
<dbReference type="RefSeq" id="WP_109939570.1">
    <property type="nucleotide sequence ID" value="NZ_CP176366.1"/>
</dbReference>
<dbReference type="InterPro" id="IPR031322">
    <property type="entry name" value="Shikimate/glucono_kinase"/>
</dbReference>
<protein>
    <submittedName>
        <fullName evidence="7">Shikimate kinase</fullName>
    </submittedName>
</protein>
<name>A0A2V2N749_9EURY</name>
<evidence type="ECO:0000313" key="7">
    <source>
        <dbReference type="EMBL" id="PWR75882.1"/>
    </source>
</evidence>
<dbReference type="PANTHER" id="PTHR21087">
    <property type="entry name" value="SHIKIMATE KINASE"/>
    <property type="match status" value="1"/>
</dbReference>
<evidence type="ECO:0000256" key="2">
    <source>
        <dbReference type="ARBA" id="ARBA00022679"/>
    </source>
</evidence>
<keyword evidence="2" id="KW-0808">Transferase</keyword>
<dbReference type="PRINTS" id="PR01100">
    <property type="entry name" value="SHIKIMTKNASE"/>
</dbReference>
<dbReference type="GO" id="GO:0005524">
    <property type="term" value="F:ATP binding"/>
    <property type="evidence" value="ECO:0007669"/>
    <property type="project" value="UniProtKB-KW"/>
</dbReference>
<dbReference type="Proteomes" id="UP000245934">
    <property type="component" value="Unassembled WGS sequence"/>
</dbReference>
<accession>A0A2V2N749</accession>
<dbReference type="SUPFAM" id="SSF52540">
    <property type="entry name" value="P-loop containing nucleoside triphosphate hydrolases"/>
    <property type="match status" value="1"/>
</dbReference>
<comment type="caution">
    <text evidence="7">The sequence shown here is derived from an EMBL/GenBank/DDBJ whole genome shotgun (WGS) entry which is preliminary data.</text>
</comment>
<dbReference type="InterPro" id="IPR000623">
    <property type="entry name" value="Shikimate_kinase/TSH1"/>
</dbReference>